<comment type="caution">
    <text evidence="2">The sequence shown here is derived from an EMBL/GenBank/DDBJ whole genome shotgun (WGS) entry which is preliminary data.</text>
</comment>
<proteinExistence type="predicted"/>
<reference evidence="2 3" key="1">
    <citation type="submission" date="2023-04" db="EMBL/GenBank/DDBJ databases">
        <title>Forest soil microbial communities from Buena Vista Peninsula, Colon Province, Panama.</title>
        <authorList>
            <person name="Bouskill N."/>
        </authorList>
    </citation>
    <scope>NUCLEOTIDE SEQUENCE [LARGE SCALE GENOMIC DNA]</scope>
    <source>
        <strain evidence="2 3">AC80</strain>
    </source>
</reference>
<dbReference type="InterPro" id="IPR010621">
    <property type="entry name" value="DUF1214"/>
</dbReference>
<dbReference type="InterPro" id="IPR037049">
    <property type="entry name" value="DUF1214_C_sf"/>
</dbReference>
<dbReference type="RefSeq" id="WP_280834839.1">
    <property type="nucleotide sequence ID" value="NZ_JARXVE010000010.1"/>
</dbReference>
<gene>
    <name evidence="2" type="ORF">M2272_004905</name>
</gene>
<protein>
    <recommendedName>
        <fullName evidence="1">DUF1214 domain-containing protein</fullName>
    </recommendedName>
</protein>
<feature type="domain" description="DUF1214" evidence="1">
    <location>
        <begin position="205"/>
        <end position="259"/>
    </location>
</feature>
<dbReference type="SUPFAM" id="SSF160935">
    <property type="entry name" value="VPA0735-like"/>
    <property type="match status" value="1"/>
</dbReference>
<evidence type="ECO:0000259" key="1">
    <source>
        <dbReference type="Pfam" id="PF06742"/>
    </source>
</evidence>
<name>A0ABT6L5L3_9MYCO</name>
<sequence>MLTGINGVTAANLSGQDLSVRDDGTFTIIVSPNPAPANPEKGMNYLRAPSNSTILATRNTLPDWNTDTPMQLTIEKIGGPPNSLFSQFGGFAIPIIGPTVVENPLLLSLVSIIPPMQNPPVFLQAAETAVLMLVTGITGEDTYMSVATATGRPNTLSQPAHNAQFLSTQLQSAGYFQLKDDEAMIITVHPGDAEYFVVPVTNDWTITNNTRDQQTSLNNSQAIKNADGTYTIVVSKNDPGVANWVSTGGLNQGTISMRFQGVDPAATNMPTVTTRVVKISEVPGIVSDPGDPNYNPEQLDYDRAQQIADRQAGYDRRYTV</sequence>
<dbReference type="Pfam" id="PF06742">
    <property type="entry name" value="DUF1214"/>
    <property type="match status" value="1"/>
</dbReference>
<organism evidence="2 3">
    <name type="scientific">Mycolicibacterium frederiksbergense</name>
    <dbReference type="NCBI Taxonomy" id="117567"/>
    <lineage>
        <taxon>Bacteria</taxon>
        <taxon>Bacillati</taxon>
        <taxon>Actinomycetota</taxon>
        <taxon>Actinomycetes</taxon>
        <taxon>Mycobacteriales</taxon>
        <taxon>Mycobacteriaceae</taxon>
        <taxon>Mycolicibacterium</taxon>
    </lineage>
</organism>
<dbReference type="EMBL" id="JARXVE010000010">
    <property type="protein sequence ID" value="MDH6198246.1"/>
    <property type="molecule type" value="Genomic_DNA"/>
</dbReference>
<dbReference type="Gene3D" id="2.60.120.600">
    <property type="entry name" value="Domain of unknown function DUF1214, C-terminal domain"/>
    <property type="match status" value="1"/>
</dbReference>
<keyword evidence="3" id="KW-1185">Reference proteome</keyword>
<evidence type="ECO:0000313" key="2">
    <source>
        <dbReference type="EMBL" id="MDH6198246.1"/>
    </source>
</evidence>
<dbReference type="Proteomes" id="UP001160130">
    <property type="component" value="Unassembled WGS sequence"/>
</dbReference>
<evidence type="ECO:0000313" key="3">
    <source>
        <dbReference type="Proteomes" id="UP001160130"/>
    </source>
</evidence>
<accession>A0ABT6L5L3</accession>